<dbReference type="Proteomes" id="UP001458880">
    <property type="component" value="Unassembled WGS sequence"/>
</dbReference>
<gene>
    <name evidence="1" type="ORF">QE152_g26836</name>
</gene>
<evidence type="ECO:0000313" key="2">
    <source>
        <dbReference type="Proteomes" id="UP001458880"/>
    </source>
</evidence>
<organism evidence="1 2">
    <name type="scientific">Popillia japonica</name>
    <name type="common">Japanese beetle</name>
    <dbReference type="NCBI Taxonomy" id="7064"/>
    <lineage>
        <taxon>Eukaryota</taxon>
        <taxon>Metazoa</taxon>
        <taxon>Ecdysozoa</taxon>
        <taxon>Arthropoda</taxon>
        <taxon>Hexapoda</taxon>
        <taxon>Insecta</taxon>
        <taxon>Pterygota</taxon>
        <taxon>Neoptera</taxon>
        <taxon>Endopterygota</taxon>
        <taxon>Coleoptera</taxon>
        <taxon>Polyphaga</taxon>
        <taxon>Scarabaeiformia</taxon>
        <taxon>Scarabaeidae</taxon>
        <taxon>Rutelinae</taxon>
        <taxon>Popillia</taxon>
    </lineage>
</organism>
<dbReference type="EMBL" id="JASPKY010000318">
    <property type="protein sequence ID" value="KAK9709031.1"/>
    <property type="molecule type" value="Genomic_DNA"/>
</dbReference>
<reference evidence="1 2" key="1">
    <citation type="journal article" date="2024" name="BMC Genomics">
        <title>De novo assembly and annotation of Popillia japonica's genome with initial clues to its potential as an invasive pest.</title>
        <authorList>
            <person name="Cucini C."/>
            <person name="Boschi S."/>
            <person name="Funari R."/>
            <person name="Cardaioli E."/>
            <person name="Iannotti N."/>
            <person name="Marturano G."/>
            <person name="Paoli F."/>
            <person name="Bruttini M."/>
            <person name="Carapelli A."/>
            <person name="Frati F."/>
            <person name="Nardi F."/>
        </authorList>
    </citation>
    <scope>NUCLEOTIDE SEQUENCE [LARGE SCALE GENOMIC DNA]</scope>
    <source>
        <strain evidence="1">DMR45628</strain>
    </source>
</reference>
<accession>A0AAW1JX25</accession>
<comment type="caution">
    <text evidence="1">The sequence shown here is derived from an EMBL/GenBank/DDBJ whole genome shotgun (WGS) entry which is preliminary data.</text>
</comment>
<sequence length="77" mass="9098">MMVEESKVIAPTEEEQWDKFQFDQEIRQEDKLPLFSIGLEAIMRKMEIKSAIRQEQVQVLAYDLMDLLNIIPSSIRI</sequence>
<evidence type="ECO:0000313" key="1">
    <source>
        <dbReference type="EMBL" id="KAK9709031.1"/>
    </source>
</evidence>
<proteinExistence type="predicted"/>
<protein>
    <submittedName>
        <fullName evidence="1">Uncharacterized protein</fullName>
    </submittedName>
</protein>
<keyword evidence="2" id="KW-1185">Reference proteome</keyword>
<name>A0AAW1JX25_POPJA</name>
<dbReference type="AlphaFoldDB" id="A0AAW1JX25"/>